<dbReference type="PANTHER" id="PTHR45716">
    <property type="entry name" value="BITESIZE, ISOFORM I"/>
    <property type="match status" value="1"/>
</dbReference>
<evidence type="ECO:0000256" key="7">
    <source>
        <dbReference type="ARBA" id="ARBA00023136"/>
    </source>
</evidence>
<dbReference type="InterPro" id="IPR010911">
    <property type="entry name" value="Rab_BD"/>
</dbReference>
<evidence type="ECO:0000256" key="6">
    <source>
        <dbReference type="ARBA" id="ARBA00022737"/>
    </source>
</evidence>
<feature type="compositionally biased region" description="Acidic residues" evidence="10">
    <location>
        <begin position="503"/>
        <end position="516"/>
    </location>
</feature>
<feature type="compositionally biased region" description="Basic and acidic residues" evidence="10">
    <location>
        <begin position="186"/>
        <end position="212"/>
    </location>
</feature>
<dbReference type="CDD" id="cd04020">
    <property type="entry name" value="C2B_SLP_1-2-3-4"/>
    <property type="match status" value="1"/>
</dbReference>
<evidence type="ECO:0000259" key="11">
    <source>
        <dbReference type="PROSITE" id="PS50004"/>
    </source>
</evidence>
<name>A0A7J6ALD2_AMEME</name>
<dbReference type="PROSITE" id="PS50004">
    <property type="entry name" value="C2"/>
    <property type="match status" value="2"/>
</dbReference>
<evidence type="ECO:0000256" key="8">
    <source>
        <dbReference type="ARBA" id="ARBA00072163"/>
    </source>
</evidence>
<dbReference type="InterPro" id="IPR000008">
    <property type="entry name" value="C2_dom"/>
</dbReference>
<dbReference type="Proteomes" id="UP000593565">
    <property type="component" value="Unassembled WGS sequence"/>
</dbReference>
<dbReference type="FunFam" id="2.60.40.150:FF:000006">
    <property type="entry name" value="Synaptotagmin-like 5, isoform CRA_a"/>
    <property type="match status" value="1"/>
</dbReference>
<keyword evidence="14" id="KW-1185">Reference proteome</keyword>
<dbReference type="Pfam" id="PF00168">
    <property type="entry name" value="C2"/>
    <property type="match status" value="2"/>
</dbReference>
<feature type="domain" description="C2" evidence="11">
    <location>
        <begin position="695"/>
        <end position="826"/>
    </location>
</feature>
<reference evidence="13 14" key="1">
    <citation type="submission" date="2020-02" db="EMBL/GenBank/DDBJ databases">
        <title>A chromosome-scale genome assembly of the black bullhead catfish (Ameiurus melas).</title>
        <authorList>
            <person name="Wen M."/>
            <person name="Zham M."/>
            <person name="Cabau C."/>
            <person name="Klopp C."/>
            <person name="Donnadieu C."/>
            <person name="Roques C."/>
            <person name="Bouchez O."/>
            <person name="Lampietro C."/>
            <person name="Jouanno E."/>
            <person name="Herpin A."/>
            <person name="Louis A."/>
            <person name="Berthelot C."/>
            <person name="Parey E."/>
            <person name="Roest-Crollius H."/>
            <person name="Braasch I."/>
            <person name="Postlethwait J."/>
            <person name="Robinson-Rechavi M."/>
            <person name="Echchiki A."/>
            <person name="Begum T."/>
            <person name="Montfort J."/>
            <person name="Schartl M."/>
            <person name="Bobe J."/>
            <person name="Guiguen Y."/>
        </authorList>
    </citation>
    <scope>NUCLEOTIDE SEQUENCE [LARGE SCALE GENOMIC DNA]</scope>
    <source>
        <strain evidence="13">M_S1</strain>
        <tissue evidence="13">Blood</tissue>
    </source>
</reference>
<keyword evidence="5" id="KW-0597">Phosphoprotein</keyword>
<dbReference type="PROSITE" id="PS50916">
    <property type="entry name" value="RABBD"/>
    <property type="match status" value="1"/>
</dbReference>
<feature type="region of interest" description="Disordered" evidence="10">
    <location>
        <begin position="344"/>
        <end position="424"/>
    </location>
</feature>
<dbReference type="SUPFAM" id="SSF49562">
    <property type="entry name" value="C2 domain (Calcium/lipid-binding domain, CaLB)"/>
    <property type="match status" value="2"/>
</dbReference>
<dbReference type="GO" id="GO:0031267">
    <property type="term" value="F:small GTPase binding"/>
    <property type="evidence" value="ECO:0007669"/>
    <property type="project" value="InterPro"/>
</dbReference>
<dbReference type="PANTHER" id="PTHR45716:SF3">
    <property type="entry name" value="SYNAPTOTAGMIN-LIKE PROTEIN 1"/>
    <property type="match status" value="1"/>
</dbReference>
<dbReference type="Gene3D" id="6.10.250.3000">
    <property type="match status" value="1"/>
</dbReference>
<gene>
    <name evidence="13" type="ORF">AMELA_G00119430</name>
</gene>
<sequence>MTASRDATIFIDLSFLSPEEEALIHKVLLRDEDLKKHEIGRVRKLRESVPDPKQLKELSGEWFEDLKSKRHGRQPHVSAVVRSSMRWKKSAGHKPNPFLKAVSEDKDGEKDKPHPDVSTDPRAIHPALSVQVQQENTNEAIALEETPGAKLNAPVQVIGAGRQSGTKPQEQTPRIESLELAPMQESETKAAVTKETDSAEIKSDPGRTALKEDRGVEISLETRPKRTDGNVSRNFEIRSFSKAQETSNREMCQLGSVDESVKPQSKVEVVIINSTNCTETEVTTGQDNPRPEVLTNSGFGFREEIRSPIPKRRSGKEIRVLNVTDKRTTPTRMEELSVDLNVKDAPANPDVEDLKTGPVPKDENGLTAVNGGELPESVPKERKNEAAGGKSDFDVELRTSESTNQKEIDGAGEPEGRFQDREGESMISESDILASVYARATRPKFGVSRTPFAQDPTQKTEDVIPTIVIMPSESEEPKEMERVENETPAPEALVEVAKPGTDTWEDEGVDSDEDSSSESSHDSDLSRKRGQLSASTLSVTERTASLLSVYSDAGDFGNVSVQGSVEFALMYSPLGELVIMVEQCQDLAIANPRKLRTDPYVKTYLYPDKRSKRKTSIKKHTVNPVYVESLRYKVKREELHGKTLNLSVWHNDSRGRNAFLGQVEINLKDWDWKHEALAWYNLQPKNADDQESQEYRGVLIVSLKYVTPEATGGSRPGQPMGEIHVWLREARRLRRLKTRGVDSFVKCYMLPDTSKKSRQKTRVVKQTQDPVYNHTMVYDGFRAGEVCEACCELTVWDSNKFSNQFLGGVRLSLGTGQSYGKKVDWMDSENEEVEIWKKMMANQNSWVEAELPLRPSMTPRN</sequence>
<feature type="region of interest" description="Disordered" evidence="10">
    <location>
        <begin position="471"/>
        <end position="534"/>
    </location>
</feature>
<dbReference type="GO" id="GO:0006886">
    <property type="term" value="P:intracellular protein transport"/>
    <property type="evidence" value="ECO:0007669"/>
    <property type="project" value="InterPro"/>
</dbReference>
<evidence type="ECO:0000256" key="3">
    <source>
        <dbReference type="ARBA" id="ARBA00022475"/>
    </source>
</evidence>
<feature type="compositionally biased region" description="Basic and acidic residues" evidence="10">
    <location>
        <begin position="378"/>
        <end position="424"/>
    </location>
</feature>
<protein>
    <recommendedName>
        <fullName evidence="8">Synaptotagmin-like protein 1</fullName>
    </recommendedName>
    <alternativeName>
        <fullName evidence="9">Exophilin-7</fullName>
    </alternativeName>
</protein>
<evidence type="ECO:0000256" key="9">
    <source>
        <dbReference type="ARBA" id="ARBA00075525"/>
    </source>
</evidence>
<dbReference type="AlphaFoldDB" id="A0A7J6ALD2"/>
<dbReference type="EMBL" id="JAAGNN010000010">
    <property type="protein sequence ID" value="KAF4083683.1"/>
    <property type="molecule type" value="Genomic_DNA"/>
</dbReference>
<dbReference type="InterPro" id="IPR035892">
    <property type="entry name" value="C2_domain_sf"/>
</dbReference>
<feature type="compositionally biased region" description="Basic and acidic residues" evidence="10">
    <location>
        <begin position="102"/>
        <end position="122"/>
    </location>
</feature>
<feature type="domain" description="RabBD" evidence="12">
    <location>
        <begin position="10"/>
        <end position="66"/>
    </location>
</feature>
<dbReference type="GO" id="GO:0005886">
    <property type="term" value="C:plasma membrane"/>
    <property type="evidence" value="ECO:0007669"/>
    <property type="project" value="UniProtKB-SubCell"/>
</dbReference>
<dbReference type="InterPro" id="IPR043567">
    <property type="entry name" value="SYTL1-5_C2B"/>
</dbReference>
<feature type="domain" description="C2" evidence="11">
    <location>
        <begin position="561"/>
        <end position="680"/>
    </location>
</feature>
<dbReference type="GO" id="GO:0070382">
    <property type="term" value="C:exocytic vesicle"/>
    <property type="evidence" value="ECO:0007669"/>
    <property type="project" value="TreeGrafter"/>
</dbReference>
<accession>A0A7J6ALD2</accession>
<comment type="subcellular location">
    <subcellularLocation>
        <location evidence="2">Cell membrane</location>
    </subcellularLocation>
    <subcellularLocation>
        <location evidence="1">Endomembrane system</location>
        <topology evidence="1">Peripheral membrane protein</topology>
    </subcellularLocation>
</comment>
<keyword evidence="4" id="KW-0268">Exocytosis</keyword>
<evidence type="ECO:0000256" key="2">
    <source>
        <dbReference type="ARBA" id="ARBA00004236"/>
    </source>
</evidence>
<feature type="region of interest" description="Disordered" evidence="10">
    <location>
        <begin position="184"/>
        <end position="212"/>
    </location>
</feature>
<feature type="compositionally biased region" description="Basic and acidic residues" evidence="10">
    <location>
        <begin position="475"/>
        <end position="485"/>
    </location>
</feature>
<keyword evidence="3" id="KW-1003">Cell membrane</keyword>
<dbReference type="SMART" id="SM00239">
    <property type="entry name" value="C2"/>
    <property type="match status" value="2"/>
</dbReference>
<keyword evidence="6" id="KW-0677">Repeat</keyword>
<feature type="region of interest" description="Disordered" evidence="10">
    <location>
        <begin position="84"/>
        <end position="122"/>
    </location>
</feature>
<evidence type="ECO:0000313" key="13">
    <source>
        <dbReference type="EMBL" id="KAF4083683.1"/>
    </source>
</evidence>
<evidence type="ECO:0000256" key="1">
    <source>
        <dbReference type="ARBA" id="ARBA00004184"/>
    </source>
</evidence>
<dbReference type="FunFam" id="2.60.40.150:FF:000108">
    <property type="entry name" value="Synaptotagmin like 1"/>
    <property type="match status" value="1"/>
</dbReference>
<organism evidence="13 14">
    <name type="scientific">Ameiurus melas</name>
    <name type="common">Black bullhead</name>
    <name type="synonym">Silurus melas</name>
    <dbReference type="NCBI Taxonomy" id="219545"/>
    <lineage>
        <taxon>Eukaryota</taxon>
        <taxon>Metazoa</taxon>
        <taxon>Chordata</taxon>
        <taxon>Craniata</taxon>
        <taxon>Vertebrata</taxon>
        <taxon>Euteleostomi</taxon>
        <taxon>Actinopterygii</taxon>
        <taxon>Neopterygii</taxon>
        <taxon>Teleostei</taxon>
        <taxon>Ostariophysi</taxon>
        <taxon>Siluriformes</taxon>
        <taxon>Ictaluridae</taxon>
        <taxon>Ameiurus</taxon>
    </lineage>
</organism>
<evidence type="ECO:0000256" key="10">
    <source>
        <dbReference type="SAM" id="MobiDB-lite"/>
    </source>
</evidence>
<evidence type="ECO:0000256" key="4">
    <source>
        <dbReference type="ARBA" id="ARBA00022483"/>
    </source>
</evidence>
<dbReference type="GO" id="GO:0042043">
    <property type="term" value="F:neurexin family protein binding"/>
    <property type="evidence" value="ECO:0007669"/>
    <property type="project" value="TreeGrafter"/>
</dbReference>
<proteinExistence type="predicted"/>
<dbReference type="GO" id="GO:0006887">
    <property type="term" value="P:exocytosis"/>
    <property type="evidence" value="ECO:0007669"/>
    <property type="project" value="UniProtKB-KW"/>
</dbReference>
<keyword evidence="7" id="KW-0472">Membrane</keyword>
<evidence type="ECO:0000259" key="12">
    <source>
        <dbReference type="PROSITE" id="PS50916"/>
    </source>
</evidence>
<comment type="caution">
    <text evidence="13">The sequence shown here is derived from an EMBL/GenBank/DDBJ whole genome shotgun (WGS) entry which is preliminary data.</text>
</comment>
<evidence type="ECO:0000256" key="5">
    <source>
        <dbReference type="ARBA" id="ARBA00022553"/>
    </source>
</evidence>
<feature type="compositionally biased region" description="Basic and acidic residues" evidence="10">
    <location>
        <begin position="352"/>
        <end position="364"/>
    </location>
</feature>
<evidence type="ECO:0000313" key="14">
    <source>
        <dbReference type="Proteomes" id="UP000593565"/>
    </source>
</evidence>
<dbReference type="Gene3D" id="2.60.40.150">
    <property type="entry name" value="C2 domain"/>
    <property type="match status" value="2"/>
</dbReference>